<sequence>WSAARPIISWQWKIRGDRQDEYHASSLAGWSGAAPGAWHCAHCALSNARRKIHSSLLSTCLELTRVKIRIVTKSDAATKRIAPSPSTSVVSDLVLPRSPGGGRCALHIICVRQSNRWVSPCLWTSGRWWC</sequence>
<gene>
    <name evidence="1" type="ORF">EMPG_10094</name>
</gene>
<accession>A0A0H1B675</accession>
<dbReference type="Proteomes" id="UP000053573">
    <property type="component" value="Unassembled WGS sequence"/>
</dbReference>
<comment type="caution">
    <text evidence="1">The sequence shown here is derived from an EMBL/GenBank/DDBJ whole genome shotgun (WGS) entry which is preliminary data.</text>
</comment>
<keyword evidence="2" id="KW-1185">Reference proteome</keyword>
<evidence type="ECO:0000313" key="1">
    <source>
        <dbReference type="EMBL" id="KLJ06497.1"/>
    </source>
</evidence>
<feature type="non-terminal residue" evidence="1">
    <location>
        <position position="1"/>
    </location>
</feature>
<evidence type="ECO:0000313" key="2">
    <source>
        <dbReference type="Proteomes" id="UP000053573"/>
    </source>
</evidence>
<dbReference type="EMBL" id="LDEV01003039">
    <property type="protein sequence ID" value="KLJ06497.1"/>
    <property type="molecule type" value="Genomic_DNA"/>
</dbReference>
<name>A0A0H1B675_9EURO</name>
<dbReference type="AlphaFoldDB" id="A0A0H1B675"/>
<protein>
    <submittedName>
        <fullName evidence="1">Uncharacterized protein</fullName>
    </submittedName>
</protein>
<reference evidence="2" key="1">
    <citation type="journal article" date="2015" name="PLoS Genet.">
        <title>The dynamic genome and transcriptome of the human fungal pathogen Blastomyces and close relative Emmonsia.</title>
        <authorList>
            <person name="Munoz J.F."/>
            <person name="Gauthier G.M."/>
            <person name="Desjardins C.A."/>
            <person name="Gallo J.E."/>
            <person name="Holder J."/>
            <person name="Sullivan T.D."/>
            <person name="Marty A.J."/>
            <person name="Carmen J.C."/>
            <person name="Chen Z."/>
            <person name="Ding L."/>
            <person name="Gujja S."/>
            <person name="Magrini V."/>
            <person name="Misas E."/>
            <person name="Mitreva M."/>
            <person name="Priest M."/>
            <person name="Saif S."/>
            <person name="Whiston E.A."/>
            <person name="Young S."/>
            <person name="Zeng Q."/>
            <person name="Goldman W.E."/>
            <person name="Mardis E.R."/>
            <person name="Taylor J.W."/>
            <person name="McEwen J.G."/>
            <person name="Clay O.K."/>
            <person name="Klein B.S."/>
            <person name="Cuomo C.A."/>
        </authorList>
    </citation>
    <scope>NUCLEOTIDE SEQUENCE [LARGE SCALE GENOMIC DNA]</scope>
    <source>
        <strain evidence="2">UAMH 139</strain>
    </source>
</reference>
<organism evidence="1 2">
    <name type="scientific">Blastomyces silverae</name>
    <dbReference type="NCBI Taxonomy" id="2060906"/>
    <lineage>
        <taxon>Eukaryota</taxon>
        <taxon>Fungi</taxon>
        <taxon>Dikarya</taxon>
        <taxon>Ascomycota</taxon>
        <taxon>Pezizomycotina</taxon>
        <taxon>Eurotiomycetes</taxon>
        <taxon>Eurotiomycetidae</taxon>
        <taxon>Onygenales</taxon>
        <taxon>Ajellomycetaceae</taxon>
        <taxon>Blastomyces</taxon>
    </lineage>
</organism>
<proteinExistence type="predicted"/>
<feature type="non-terminal residue" evidence="1">
    <location>
        <position position="130"/>
    </location>
</feature>